<dbReference type="CDD" id="cd01335">
    <property type="entry name" value="Radical_SAM"/>
    <property type="match status" value="1"/>
</dbReference>
<evidence type="ECO:0000313" key="8">
    <source>
        <dbReference type="EMBL" id="SEU40810.1"/>
    </source>
</evidence>
<dbReference type="PANTHER" id="PTHR43273:SF8">
    <property type="entry name" value="RADICAL SAM DOMAIN PROTEIN"/>
    <property type="match status" value="1"/>
</dbReference>
<dbReference type="Gene3D" id="3.20.20.70">
    <property type="entry name" value="Aldolase class I"/>
    <property type="match status" value="1"/>
</dbReference>
<name>A0A511TG22_MYXFU</name>
<dbReference type="SUPFAM" id="SSF102114">
    <property type="entry name" value="Radical SAM enzymes"/>
    <property type="match status" value="1"/>
</dbReference>
<comment type="caution">
    <text evidence="7">The sequence shown here is derived from an EMBL/GenBank/DDBJ whole genome shotgun (WGS) entry which is preliminary data.</text>
</comment>
<evidence type="ECO:0000313" key="9">
    <source>
        <dbReference type="Proteomes" id="UP000183760"/>
    </source>
</evidence>
<dbReference type="NCBIfam" id="TIGR03978">
    <property type="entry name" value="rSAM_paired_1"/>
    <property type="match status" value="1"/>
</dbReference>
<organism evidence="7 10">
    <name type="scientific">Myxococcus fulvus</name>
    <dbReference type="NCBI Taxonomy" id="33"/>
    <lineage>
        <taxon>Bacteria</taxon>
        <taxon>Pseudomonadati</taxon>
        <taxon>Myxococcota</taxon>
        <taxon>Myxococcia</taxon>
        <taxon>Myxococcales</taxon>
        <taxon>Cystobacterineae</taxon>
        <taxon>Myxococcaceae</taxon>
        <taxon>Myxococcus</taxon>
    </lineage>
</organism>
<accession>A0A511TG22</accession>
<evidence type="ECO:0000256" key="1">
    <source>
        <dbReference type="ARBA" id="ARBA00001966"/>
    </source>
</evidence>
<dbReference type="OrthoDB" id="308557at2"/>
<evidence type="ECO:0000256" key="4">
    <source>
        <dbReference type="ARBA" id="ARBA00023004"/>
    </source>
</evidence>
<dbReference type="EMBL" id="BJXR01000074">
    <property type="protein sequence ID" value="GEN13114.1"/>
    <property type="molecule type" value="Genomic_DNA"/>
</dbReference>
<dbReference type="GO" id="GO:0016491">
    <property type="term" value="F:oxidoreductase activity"/>
    <property type="evidence" value="ECO:0007669"/>
    <property type="project" value="InterPro"/>
</dbReference>
<sequence>MFHDRSRYQSTRGYQLAPLRFSRLDDSRYVVTNDVGEYVVLPRHELVDFVRHALPPHREAYKTLKSRHFLFDEHSRVALELLALKYRTRTEQLANFTGLHIFVVTLRCDHSCAYCQVSRQAEGALEFDMSQEHADRALDFMFRSPSPTLKVEFQGGEPLLHFERIRYIVERAKALNQVHRRELQFVIASNLSRLTDEVLDFCREHGVLLSTSLDGPEDLHNTQRPVRGGDSHRRTLQAIHRARQALGPDAVSALMTTTQASLARVEDIIDEYVRQGFHGIFLRNISPYGFAVRQRASRQYDVEAWVEFYKRGLAHILRVNEQGYPLQEEYTAILLQKLFSPRGSTYVDLQSPAGIGIGALVYNYDGAVYASDEGRMLAEMGDFSFRLGHLSRDSYESIMTSDTLLAHLSDTMPEGVPMCGDCAFLPYCGADPVFHQATMKDAVGHKAFSAFCQKQMSVLRHLIGLLEDDARARDILMGWR</sequence>
<dbReference type="PANTHER" id="PTHR43273">
    <property type="entry name" value="ANAEROBIC SULFATASE-MATURATING ENZYME HOMOLOG ASLB-RELATED"/>
    <property type="match status" value="1"/>
</dbReference>
<evidence type="ECO:0000259" key="6">
    <source>
        <dbReference type="PROSITE" id="PS51918"/>
    </source>
</evidence>
<dbReference type="Proteomes" id="UP000321514">
    <property type="component" value="Unassembled WGS sequence"/>
</dbReference>
<dbReference type="InterPro" id="IPR058240">
    <property type="entry name" value="rSAM_sf"/>
</dbReference>
<dbReference type="AlphaFoldDB" id="A0A511TG22"/>
<evidence type="ECO:0000256" key="3">
    <source>
        <dbReference type="ARBA" id="ARBA00022723"/>
    </source>
</evidence>
<dbReference type="STRING" id="1334629.MFUL124B02_41625"/>
<dbReference type="InterPro" id="IPR013785">
    <property type="entry name" value="Aldolase_TIM"/>
</dbReference>
<reference evidence="8 9" key="1">
    <citation type="submission" date="2016-10" db="EMBL/GenBank/DDBJ databases">
        <authorList>
            <person name="Varghese N."/>
            <person name="Submissions S."/>
        </authorList>
    </citation>
    <scope>NUCLEOTIDE SEQUENCE [LARGE SCALE GENOMIC DNA]</scope>
    <source>
        <strain evidence="8 9">DSM 16525</strain>
    </source>
</reference>
<dbReference type="InterPro" id="IPR006638">
    <property type="entry name" value="Elp3/MiaA/NifB-like_rSAM"/>
</dbReference>
<evidence type="ECO:0000313" key="7">
    <source>
        <dbReference type="EMBL" id="GEN13114.1"/>
    </source>
</evidence>
<gene>
    <name evidence="7" type="ORF">MFU01_81510</name>
    <name evidence="8" type="ORF">SAMN05443572_1167</name>
</gene>
<proteinExistence type="predicted"/>
<dbReference type="EMBL" id="FOIB01000016">
    <property type="protein sequence ID" value="SEU40810.1"/>
    <property type="molecule type" value="Genomic_DNA"/>
</dbReference>
<dbReference type="InterPro" id="IPR024023">
    <property type="entry name" value="rSAM_paired_HxsB"/>
</dbReference>
<feature type="domain" description="Radical SAM core" evidence="6">
    <location>
        <begin position="89"/>
        <end position="325"/>
    </location>
</feature>
<dbReference type="Pfam" id="PF04055">
    <property type="entry name" value="Radical_SAM"/>
    <property type="match status" value="1"/>
</dbReference>
<dbReference type="SFLD" id="SFLDS00029">
    <property type="entry name" value="Radical_SAM"/>
    <property type="match status" value="1"/>
</dbReference>
<dbReference type="SMART" id="SM00729">
    <property type="entry name" value="Elp3"/>
    <property type="match status" value="1"/>
</dbReference>
<dbReference type="InterPro" id="IPR023867">
    <property type="entry name" value="Sulphatase_maturase_rSAM"/>
</dbReference>
<dbReference type="GO" id="GO:0051536">
    <property type="term" value="F:iron-sulfur cluster binding"/>
    <property type="evidence" value="ECO:0007669"/>
    <property type="project" value="UniProtKB-KW"/>
</dbReference>
<evidence type="ECO:0000256" key="2">
    <source>
        <dbReference type="ARBA" id="ARBA00022691"/>
    </source>
</evidence>
<dbReference type="GO" id="GO:0046872">
    <property type="term" value="F:metal ion binding"/>
    <property type="evidence" value="ECO:0007669"/>
    <property type="project" value="UniProtKB-KW"/>
</dbReference>
<protein>
    <submittedName>
        <fullName evidence="7">His-Xaa-Ser system radical SAM maturase HxsB</fullName>
    </submittedName>
</protein>
<evidence type="ECO:0000313" key="10">
    <source>
        <dbReference type="Proteomes" id="UP000321514"/>
    </source>
</evidence>
<dbReference type="SFLD" id="SFLDG01386">
    <property type="entry name" value="main_SPASM_domain-containing"/>
    <property type="match status" value="1"/>
</dbReference>
<dbReference type="SFLD" id="SFLDG01067">
    <property type="entry name" value="SPASM/twitch_domain_containing"/>
    <property type="match status" value="1"/>
</dbReference>
<keyword evidence="9" id="KW-1185">Reference proteome</keyword>
<keyword evidence="4" id="KW-0408">Iron</keyword>
<keyword evidence="3" id="KW-0479">Metal-binding</keyword>
<dbReference type="InterPro" id="IPR007197">
    <property type="entry name" value="rSAM"/>
</dbReference>
<dbReference type="SFLD" id="SFLDG01384">
    <property type="entry name" value="thioether_bond_formation_requi"/>
    <property type="match status" value="1"/>
</dbReference>
<comment type="cofactor">
    <cofactor evidence="1">
        <name>[4Fe-4S] cluster</name>
        <dbReference type="ChEBI" id="CHEBI:49883"/>
    </cofactor>
</comment>
<dbReference type="RefSeq" id="WP_074959112.1">
    <property type="nucleotide sequence ID" value="NZ_BJXR01000074.1"/>
</dbReference>
<dbReference type="PROSITE" id="PS51918">
    <property type="entry name" value="RADICAL_SAM"/>
    <property type="match status" value="1"/>
</dbReference>
<dbReference type="Proteomes" id="UP000183760">
    <property type="component" value="Unassembled WGS sequence"/>
</dbReference>
<keyword evidence="5" id="KW-0411">Iron-sulfur</keyword>
<reference evidence="7 10" key="2">
    <citation type="submission" date="2019-07" db="EMBL/GenBank/DDBJ databases">
        <title>Whole genome shotgun sequence of Myxococcus fulvus NBRC 100333.</title>
        <authorList>
            <person name="Hosoyama A."/>
            <person name="Uohara A."/>
            <person name="Ohji S."/>
            <person name="Ichikawa N."/>
        </authorList>
    </citation>
    <scope>NUCLEOTIDE SEQUENCE [LARGE SCALE GENOMIC DNA]</scope>
    <source>
        <strain evidence="7 10">NBRC 100333</strain>
    </source>
</reference>
<evidence type="ECO:0000256" key="5">
    <source>
        <dbReference type="ARBA" id="ARBA00023014"/>
    </source>
</evidence>
<keyword evidence="2" id="KW-0949">S-adenosyl-L-methionine</keyword>